<organism evidence="1">
    <name type="scientific">Panicum hallii</name>
    <dbReference type="NCBI Taxonomy" id="206008"/>
    <lineage>
        <taxon>Eukaryota</taxon>
        <taxon>Viridiplantae</taxon>
        <taxon>Streptophyta</taxon>
        <taxon>Embryophyta</taxon>
        <taxon>Tracheophyta</taxon>
        <taxon>Spermatophyta</taxon>
        <taxon>Magnoliopsida</taxon>
        <taxon>Liliopsida</taxon>
        <taxon>Poales</taxon>
        <taxon>Poaceae</taxon>
        <taxon>PACMAD clade</taxon>
        <taxon>Panicoideae</taxon>
        <taxon>Panicodae</taxon>
        <taxon>Paniceae</taxon>
        <taxon>Panicinae</taxon>
        <taxon>Panicum</taxon>
        <taxon>Panicum sect. Panicum</taxon>
    </lineage>
</organism>
<gene>
    <name evidence="1" type="ORF">PAHAL_7G055500</name>
</gene>
<dbReference type="Proteomes" id="UP000243499">
    <property type="component" value="Chromosome 7"/>
</dbReference>
<dbReference type="EMBL" id="CM008052">
    <property type="protein sequence ID" value="PVH34880.1"/>
    <property type="molecule type" value="Genomic_DNA"/>
</dbReference>
<evidence type="ECO:0000313" key="1">
    <source>
        <dbReference type="EMBL" id="PVH34880.1"/>
    </source>
</evidence>
<reference evidence="1" key="1">
    <citation type="submission" date="2018-04" db="EMBL/GenBank/DDBJ databases">
        <title>WGS assembly of Panicum hallii.</title>
        <authorList>
            <person name="Lovell J."/>
            <person name="Jenkins J."/>
            <person name="Lowry D."/>
            <person name="Mamidi S."/>
            <person name="Sreedasyam A."/>
            <person name="Weng X."/>
            <person name="Barry K."/>
            <person name="Bonette J."/>
            <person name="Campitelli B."/>
            <person name="Daum C."/>
            <person name="Gordon S."/>
            <person name="Gould B."/>
            <person name="Lipzen A."/>
            <person name="Macqueen A."/>
            <person name="Palacio-Mejia J."/>
            <person name="Plott C."/>
            <person name="Shakirov E."/>
            <person name="Shu S."/>
            <person name="Yoshinaga Y."/>
            <person name="Zane M."/>
            <person name="Rokhsar D."/>
            <person name="Grimwood J."/>
            <person name="Schmutz J."/>
            <person name="Juenger T."/>
        </authorList>
    </citation>
    <scope>NUCLEOTIDE SEQUENCE [LARGE SCALE GENOMIC DNA]</scope>
    <source>
        <strain evidence="1">FIL2</strain>
    </source>
</reference>
<accession>A0A2T8IB58</accession>
<name>A0A2T8IB58_9POAL</name>
<protein>
    <submittedName>
        <fullName evidence="1">Uncharacterized protein</fullName>
    </submittedName>
</protein>
<dbReference type="Gramene" id="PVH34880">
    <property type="protein sequence ID" value="PVH34880"/>
    <property type="gene ID" value="PAHAL_7G055500"/>
</dbReference>
<dbReference type="AlphaFoldDB" id="A0A2T8IB58"/>
<sequence length="96" mass="10316">MSPLARSSARRRGTFPISSEVLAQSLQIEFLVGAQEGTAAVDCRGWLHPLLPASVAMGLMSPWRRGLPGSGSRTSMQWEGVIVRRRCAQEQGAPPG</sequence>
<proteinExistence type="predicted"/>